<accession>A0ABS9V617</accession>
<evidence type="ECO:0000313" key="3">
    <source>
        <dbReference type="Proteomes" id="UP001165430"/>
    </source>
</evidence>
<keyword evidence="3" id="KW-1185">Reference proteome</keyword>
<sequence>MNNLVKRLPLFAFIVAAVFAFAFTQPTLESQNSKWANDPNELEPVNITGLQLGTHYLCDEEPEVVCTYEEFPNGMRVPDSEIEGIYTPL</sequence>
<dbReference type="Pfam" id="PF20130">
    <property type="entry name" value="DUF6520"/>
    <property type="match status" value="1"/>
</dbReference>
<evidence type="ECO:0000256" key="1">
    <source>
        <dbReference type="SAM" id="SignalP"/>
    </source>
</evidence>
<dbReference type="InterPro" id="IPR045391">
    <property type="entry name" value="DUF6520"/>
</dbReference>
<comment type="caution">
    <text evidence="2">The sequence shown here is derived from an EMBL/GenBank/DDBJ whole genome shotgun (WGS) entry which is preliminary data.</text>
</comment>
<proteinExistence type="predicted"/>
<keyword evidence="1" id="KW-0732">Signal</keyword>
<feature type="chain" id="PRO_5047058903" evidence="1">
    <location>
        <begin position="23"/>
        <end position="89"/>
    </location>
</feature>
<protein>
    <submittedName>
        <fullName evidence="2">DUF6520 family protein</fullName>
    </submittedName>
</protein>
<reference evidence="2" key="1">
    <citation type="submission" date="2022-03" db="EMBL/GenBank/DDBJ databases">
        <title>De novo assembled genomes of Belliella spp. (Cyclobacteriaceae) strains.</title>
        <authorList>
            <person name="Szabo A."/>
            <person name="Korponai K."/>
            <person name="Felfoldi T."/>
        </authorList>
    </citation>
    <scope>NUCLEOTIDE SEQUENCE</scope>
    <source>
        <strain evidence="2">DSM 111903</strain>
    </source>
</reference>
<feature type="signal peptide" evidence="1">
    <location>
        <begin position="1"/>
        <end position="22"/>
    </location>
</feature>
<dbReference type="RefSeq" id="WP_241298228.1">
    <property type="nucleotide sequence ID" value="NZ_JAKZGO010000001.1"/>
</dbReference>
<dbReference type="Proteomes" id="UP001165430">
    <property type="component" value="Unassembled WGS sequence"/>
</dbReference>
<name>A0ABS9V617_9BACT</name>
<evidence type="ECO:0000313" key="2">
    <source>
        <dbReference type="EMBL" id="MCH7411857.1"/>
    </source>
</evidence>
<dbReference type="EMBL" id="JAKZGO010000001">
    <property type="protein sequence ID" value="MCH7411857.1"/>
    <property type="molecule type" value="Genomic_DNA"/>
</dbReference>
<gene>
    <name evidence="2" type="ORF">MM213_00040</name>
</gene>
<organism evidence="2 3">
    <name type="scientific">Belliella alkalica</name>
    <dbReference type="NCBI Taxonomy" id="1730871"/>
    <lineage>
        <taxon>Bacteria</taxon>
        <taxon>Pseudomonadati</taxon>
        <taxon>Bacteroidota</taxon>
        <taxon>Cytophagia</taxon>
        <taxon>Cytophagales</taxon>
        <taxon>Cyclobacteriaceae</taxon>
        <taxon>Belliella</taxon>
    </lineage>
</organism>